<dbReference type="Proteomes" id="UP000608923">
    <property type="component" value="Unassembled WGS sequence"/>
</dbReference>
<feature type="transmembrane region" description="Helical" evidence="1">
    <location>
        <begin position="26"/>
        <end position="45"/>
    </location>
</feature>
<reference evidence="3" key="1">
    <citation type="journal article" date="2019" name="Int. J. Syst. Evol. Microbiol.">
        <title>The Global Catalogue of Microorganisms (GCM) 10K type strain sequencing project: providing services to taxonomists for standard genome sequencing and annotation.</title>
        <authorList>
            <consortium name="The Broad Institute Genomics Platform"/>
            <consortium name="The Broad Institute Genome Sequencing Center for Infectious Disease"/>
            <person name="Wu L."/>
            <person name="Ma J."/>
        </authorList>
    </citation>
    <scope>NUCLEOTIDE SEQUENCE [LARGE SCALE GENOMIC DNA]</scope>
    <source>
        <strain evidence="3">KCTC 42083</strain>
    </source>
</reference>
<feature type="transmembrane region" description="Helical" evidence="1">
    <location>
        <begin position="52"/>
        <end position="74"/>
    </location>
</feature>
<dbReference type="RefSeq" id="WP_189393071.1">
    <property type="nucleotide sequence ID" value="NZ_BMZN01000004.1"/>
</dbReference>
<keyword evidence="1" id="KW-0472">Membrane</keyword>
<sequence>MKDLFLQTLSLSKLRAQLPLLSRILAASLGGYMLSALFSVATLALPTSRPEAVLWGAQFSFLIWTATALGAFLARSATRAWIWLAISAGLCLLAIAAQGWMEAAR</sequence>
<evidence type="ECO:0000256" key="1">
    <source>
        <dbReference type="SAM" id="Phobius"/>
    </source>
</evidence>
<dbReference type="EMBL" id="BMZN01000004">
    <property type="protein sequence ID" value="GHC53171.1"/>
    <property type="molecule type" value="Genomic_DNA"/>
</dbReference>
<evidence type="ECO:0000313" key="3">
    <source>
        <dbReference type="Proteomes" id="UP000608923"/>
    </source>
</evidence>
<keyword evidence="1" id="KW-0812">Transmembrane</keyword>
<keyword evidence="3" id="KW-1185">Reference proteome</keyword>
<evidence type="ECO:0000313" key="2">
    <source>
        <dbReference type="EMBL" id="GHC53171.1"/>
    </source>
</evidence>
<evidence type="ECO:0008006" key="4">
    <source>
        <dbReference type="Google" id="ProtNLM"/>
    </source>
</evidence>
<accession>A0A8H9IQJ9</accession>
<proteinExistence type="predicted"/>
<gene>
    <name evidence="2" type="ORF">GCM10010096_26810</name>
</gene>
<keyword evidence="1" id="KW-1133">Transmembrane helix</keyword>
<organism evidence="2 3">
    <name type="scientific">Alcaligenes pakistanensis</name>
    <dbReference type="NCBI Taxonomy" id="1482717"/>
    <lineage>
        <taxon>Bacteria</taxon>
        <taxon>Pseudomonadati</taxon>
        <taxon>Pseudomonadota</taxon>
        <taxon>Betaproteobacteria</taxon>
        <taxon>Burkholderiales</taxon>
        <taxon>Alcaligenaceae</taxon>
        <taxon>Alcaligenes</taxon>
    </lineage>
</organism>
<comment type="caution">
    <text evidence="2">The sequence shown here is derived from an EMBL/GenBank/DDBJ whole genome shotgun (WGS) entry which is preliminary data.</text>
</comment>
<protein>
    <recommendedName>
        <fullName evidence="4">DUF3649 domain-containing protein</fullName>
    </recommendedName>
</protein>
<dbReference type="AlphaFoldDB" id="A0A8H9IQJ9"/>
<feature type="transmembrane region" description="Helical" evidence="1">
    <location>
        <begin position="80"/>
        <end position="101"/>
    </location>
</feature>
<name>A0A8H9IQJ9_9BURK</name>